<accession>A0A318NQE6</accession>
<dbReference type="Pfam" id="PF07728">
    <property type="entry name" value="AAA_5"/>
    <property type="match status" value="1"/>
</dbReference>
<comment type="caution">
    <text evidence="3">The sequence shown here is derived from an EMBL/GenBank/DDBJ whole genome shotgun (WGS) entry which is preliminary data.</text>
</comment>
<dbReference type="InterPro" id="IPR027417">
    <property type="entry name" value="P-loop_NTPase"/>
</dbReference>
<dbReference type="PANTHER" id="PTHR42759:SF1">
    <property type="entry name" value="MAGNESIUM-CHELATASE SUBUNIT CHLD"/>
    <property type="match status" value="1"/>
</dbReference>
<evidence type="ECO:0000313" key="3">
    <source>
        <dbReference type="EMBL" id="PYC76195.1"/>
    </source>
</evidence>
<dbReference type="InterPro" id="IPR011704">
    <property type="entry name" value="ATPase_dyneun-rel_AAA"/>
</dbReference>
<dbReference type="InterPro" id="IPR003593">
    <property type="entry name" value="AAA+_ATPase"/>
</dbReference>
<dbReference type="EMBL" id="PYBV01000002">
    <property type="protein sequence ID" value="PYC76195.1"/>
    <property type="molecule type" value="Genomic_DNA"/>
</dbReference>
<protein>
    <submittedName>
        <fullName evidence="3">ATPase</fullName>
    </submittedName>
</protein>
<evidence type="ECO:0000259" key="2">
    <source>
        <dbReference type="SMART" id="SM00382"/>
    </source>
</evidence>
<feature type="domain" description="AAA+ ATPase" evidence="2">
    <location>
        <begin position="119"/>
        <end position="283"/>
    </location>
</feature>
<dbReference type="GO" id="GO:0016887">
    <property type="term" value="F:ATP hydrolysis activity"/>
    <property type="evidence" value="ECO:0007669"/>
    <property type="project" value="InterPro"/>
</dbReference>
<name>A0A318NQE6_9ACTN</name>
<gene>
    <name evidence="3" type="ORF">C7C45_01510</name>
</gene>
<dbReference type="Gene3D" id="3.40.50.300">
    <property type="entry name" value="P-loop containing nucleotide triphosphate hydrolases"/>
    <property type="match status" value="1"/>
</dbReference>
<dbReference type="Proteomes" id="UP000248333">
    <property type="component" value="Unassembled WGS sequence"/>
</dbReference>
<dbReference type="SUPFAM" id="SSF52540">
    <property type="entry name" value="P-loop containing nucleoside triphosphate hydrolases"/>
    <property type="match status" value="1"/>
</dbReference>
<organism evidence="3 4">
    <name type="scientific">Micromonospora arborensis</name>
    <dbReference type="NCBI Taxonomy" id="2116518"/>
    <lineage>
        <taxon>Bacteria</taxon>
        <taxon>Bacillati</taxon>
        <taxon>Actinomycetota</taxon>
        <taxon>Actinomycetes</taxon>
        <taxon>Micromonosporales</taxon>
        <taxon>Micromonosporaceae</taxon>
        <taxon>Micromonospora</taxon>
    </lineage>
</organism>
<evidence type="ECO:0000313" key="4">
    <source>
        <dbReference type="Proteomes" id="UP000248333"/>
    </source>
</evidence>
<keyword evidence="4" id="KW-1185">Reference proteome</keyword>
<reference evidence="3 4" key="1">
    <citation type="submission" date="2018-03" db="EMBL/GenBank/DDBJ databases">
        <title>Bioinformatic expansion and discovery of thiopeptide antibiotics.</title>
        <authorList>
            <person name="Schwalen C.J."/>
            <person name="Hudson G.A."/>
            <person name="Mitchell D.A."/>
        </authorList>
    </citation>
    <scope>NUCLEOTIDE SEQUENCE [LARGE SCALE GENOMIC DNA]</scope>
    <source>
        <strain evidence="3 4">NRRL 8041</strain>
    </source>
</reference>
<sequence length="363" mass="39791">MAKPRRERASWPVRLDSVERRFCSPAGPGSPETRVDIAWHAVPNQAPVESTEHAAGLAPSISNDGSPVHRIDRRADLTESQSVPNASFSTPEQIAAELAKLNYLAEPGLAAAIFLAKKLKLPLFLEGDPGVGKTALARKVGLLLGVEPIRLQCYSGIDRSQALYEWDFARQLLHLRGTPDTKSIYCEEFLIARPILQAVEKNPSVLLIDEIDRADDEFEAFLLEVLEGDTLSIPDYRTIVIKEPPFVILTSNGTREVHGALKRRCVYHWISHPTRENEAEIIRLNVPEVANTPLAGQIAAAMAQLRQLPLVRPPGVAESIAFARAALALGRNTVAEAADDALGVLVKQHEDEDAVRSVLRSAR</sequence>
<dbReference type="PANTHER" id="PTHR42759">
    <property type="entry name" value="MOXR FAMILY PROTEIN"/>
    <property type="match status" value="1"/>
</dbReference>
<dbReference type="AlphaFoldDB" id="A0A318NQE6"/>
<dbReference type="InterPro" id="IPR050764">
    <property type="entry name" value="CbbQ/NirQ/NorQ/GpvN"/>
</dbReference>
<evidence type="ECO:0000256" key="1">
    <source>
        <dbReference type="SAM" id="MobiDB-lite"/>
    </source>
</evidence>
<dbReference type="CDD" id="cd00009">
    <property type="entry name" value="AAA"/>
    <property type="match status" value="1"/>
</dbReference>
<dbReference type="SMART" id="SM00382">
    <property type="entry name" value="AAA"/>
    <property type="match status" value="1"/>
</dbReference>
<dbReference type="OrthoDB" id="9783370at2"/>
<proteinExistence type="predicted"/>
<feature type="region of interest" description="Disordered" evidence="1">
    <location>
        <begin position="48"/>
        <end position="68"/>
    </location>
</feature>
<dbReference type="GO" id="GO:0005524">
    <property type="term" value="F:ATP binding"/>
    <property type="evidence" value="ECO:0007669"/>
    <property type="project" value="InterPro"/>
</dbReference>